<dbReference type="Proteomes" id="UP000005391">
    <property type="component" value="Unassembled WGS sequence"/>
</dbReference>
<reference evidence="2 3" key="1">
    <citation type="submission" date="2010-10" db="EMBL/GenBank/DDBJ databases">
        <authorList>
            <person name="Muzny D."/>
            <person name="Qin X."/>
            <person name="Deng J."/>
            <person name="Jiang H."/>
            <person name="Liu Y."/>
            <person name="Qu J."/>
            <person name="Song X.-Z."/>
            <person name="Zhang L."/>
            <person name="Thornton R."/>
            <person name="Coyle M."/>
            <person name="Francisco L."/>
            <person name="Jackson L."/>
            <person name="Javaid M."/>
            <person name="Korchina V."/>
            <person name="Kovar C."/>
            <person name="Mata R."/>
            <person name="Mathew T."/>
            <person name="Ngo R."/>
            <person name="Nguyen L."/>
            <person name="Nguyen N."/>
            <person name="Okwuonu G."/>
            <person name="Ongeri F."/>
            <person name="Pham C."/>
            <person name="Simmons D."/>
            <person name="Wilczek-Boney K."/>
            <person name="Hale W."/>
            <person name="Jakkamsetti A."/>
            <person name="Pham P."/>
            <person name="Ruth R."/>
            <person name="San Lucas F."/>
            <person name="Warren J."/>
            <person name="Zhang J."/>
            <person name="Zhao Z."/>
            <person name="Zhou C."/>
            <person name="Zhu D."/>
            <person name="Lee S."/>
            <person name="Bess C."/>
            <person name="Blankenburg K."/>
            <person name="Forbes L."/>
            <person name="Fu Q."/>
            <person name="Gubbala S."/>
            <person name="Hirani K."/>
            <person name="Jayaseelan J.C."/>
            <person name="Lara F."/>
            <person name="Munidasa M."/>
            <person name="Palculict T."/>
            <person name="Patil S."/>
            <person name="Pu L.-L."/>
            <person name="Saada N."/>
            <person name="Tang L."/>
            <person name="Weissenberger G."/>
            <person name="Zhu Y."/>
            <person name="Hemphill L."/>
            <person name="Shang Y."/>
            <person name="Youmans B."/>
            <person name="Ayvaz T."/>
            <person name="Ross M."/>
            <person name="Santibanez J."/>
            <person name="Aqrawi P."/>
            <person name="Gross S."/>
            <person name="Joshi V."/>
            <person name="Fowler G."/>
            <person name="Nazareth L."/>
            <person name="Reid J."/>
            <person name="Worley K."/>
            <person name="Petrosino J."/>
            <person name="Highlander S."/>
            <person name="Gibbs R."/>
        </authorList>
    </citation>
    <scope>NUCLEOTIDE SEQUENCE [LARGE SCALE GENOMIC DNA]</scope>
    <source>
        <strain evidence="2 3">F0287</strain>
    </source>
</reference>
<dbReference type="HOGENOM" id="CLU_213711_0_0_10"/>
<feature type="compositionally biased region" description="Low complexity" evidence="1">
    <location>
        <begin position="1"/>
        <end position="12"/>
    </location>
</feature>
<accession>E4MSZ3</accession>
<dbReference type="AlphaFoldDB" id="E4MSZ3"/>
<gene>
    <name evidence="2" type="ORF">HMPREF1977_1503</name>
</gene>
<comment type="caution">
    <text evidence="2">The sequence shown here is derived from an EMBL/GenBank/DDBJ whole genome shotgun (WGS) entry which is preliminary data.</text>
</comment>
<dbReference type="EMBL" id="AEOH01000040">
    <property type="protein sequence ID" value="EFS97173.1"/>
    <property type="molecule type" value="Genomic_DNA"/>
</dbReference>
<feature type="region of interest" description="Disordered" evidence="1">
    <location>
        <begin position="1"/>
        <end position="53"/>
    </location>
</feature>
<feature type="compositionally biased region" description="Basic and acidic residues" evidence="1">
    <location>
        <begin position="23"/>
        <end position="33"/>
    </location>
</feature>
<evidence type="ECO:0000313" key="2">
    <source>
        <dbReference type="EMBL" id="EFS97173.1"/>
    </source>
</evidence>
<organism evidence="2 3">
    <name type="scientific">Capnocytophaga ochracea F0287</name>
    <dbReference type="NCBI Taxonomy" id="873517"/>
    <lineage>
        <taxon>Bacteria</taxon>
        <taxon>Pseudomonadati</taxon>
        <taxon>Bacteroidota</taxon>
        <taxon>Flavobacteriia</taxon>
        <taxon>Flavobacteriales</taxon>
        <taxon>Flavobacteriaceae</taxon>
        <taxon>Capnocytophaga</taxon>
    </lineage>
</organism>
<evidence type="ECO:0000256" key="1">
    <source>
        <dbReference type="SAM" id="MobiDB-lite"/>
    </source>
</evidence>
<sequence length="53" mass="5973">MPIMPEISIIPPRGMDGADFSDGSDRLEERLKNSEGNGRNHKKTGRSFDEKRV</sequence>
<protein>
    <submittedName>
        <fullName evidence="2">Uncharacterized protein</fullName>
    </submittedName>
</protein>
<proteinExistence type="predicted"/>
<name>E4MSZ3_CAPOC</name>
<evidence type="ECO:0000313" key="3">
    <source>
        <dbReference type="Proteomes" id="UP000005391"/>
    </source>
</evidence>